<feature type="region of interest" description="Disordered" evidence="1">
    <location>
        <begin position="99"/>
        <end position="166"/>
    </location>
</feature>
<dbReference type="EMBL" id="ML976180">
    <property type="protein sequence ID" value="KAF1936593.1"/>
    <property type="molecule type" value="Genomic_DNA"/>
</dbReference>
<sequence length="225" mass="24230">MAIPKGLKAANIPSKLRKMIANHLRDGLNSSSRDDVAGGTSGHDRGETCKASDRETLPTLPIYVRAERIGHQTPDDAETSKAPVAETLPFLPIYVGAKHLGHPTSASPPSTTPPSSTNGDETSNESATSKMEESGPRHDSPFENSPRCTFPAPSDPVPSLADAEEPDRLTELLQDLDRQVVINRNLIEEIRAAREGAVRALVLTIFKKAAGGDEKSKGLKRPRRD</sequence>
<evidence type="ECO:0000313" key="3">
    <source>
        <dbReference type="Proteomes" id="UP000800038"/>
    </source>
</evidence>
<accession>A0A6A5S9L3</accession>
<evidence type="ECO:0000313" key="2">
    <source>
        <dbReference type="EMBL" id="KAF1936593.1"/>
    </source>
</evidence>
<feature type="compositionally biased region" description="Low complexity" evidence="1">
    <location>
        <begin position="103"/>
        <end position="117"/>
    </location>
</feature>
<feature type="compositionally biased region" description="Polar residues" evidence="1">
    <location>
        <begin position="118"/>
        <end position="129"/>
    </location>
</feature>
<keyword evidence="3" id="KW-1185">Reference proteome</keyword>
<name>A0A6A5S9L3_9PLEO</name>
<feature type="compositionally biased region" description="Basic and acidic residues" evidence="1">
    <location>
        <begin position="65"/>
        <end position="74"/>
    </location>
</feature>
<gene>
    <name evidence="2" type="ORF">EJ02DRAFT_515719</name>
</gene>
<organism evidence="2 3">
    <name type="scientific">Clathrospora elynae</name>
    <dbReference type="NCBI Taxonomy" id="706981"/>
    <lineage>
        <taxon>Eukaryota</taxon>
        <taxon>Fungi</taxon>
        <taxon>Dikarya</taxon>
        <taxon>Ascomycota</taxon>
        <taxon>Pezizomycotina</taxon>
        <taxon>Dothideomycetes</taxon>
        <taxon>Pleosporomycetidae</taxon>
        <taxon>Pleosporales</taxon>
        <taxon>Diademaceae</taxon>
        <taxon>Clathrospora</taxon>
    </lineage>
</organism>
<dbReference type="Proteomes" id="UP000800038">
    <property type="component" value="Unassembled WGS sequence"/>
</dbReference>
<reference evidence="2" key="1">
    <citation type="journal article" date="2020" name="Stud. Mycol.">
        <title>101 Dothideomycetes genomes: a test case for predicting lifestyles and emergence of pathogens.</title>
        <authorList>
            <person name="Haridas S."/>
            <person name="Albert R."/>
            <person name="Binder M."/>
            <person name="Bloem J."/>
            <person name="Labutti K."/>
            <person name="Salamov A."/>
            <person name="Andreopoulos B."/>
            <person name="Baker S."/>
            <person name="Barry K."/>
            <person name="Bills G."/>
            <person name="Bluhm B."/>
            <person name="Cannon C."/>
            <person name="Castanera R."/>
            <person name="Culley D."/>
            <person name="Daum C."/>
            <person name="Ezra D."/>
            <person name="Gonzalez J."/>
            <person name="Henrissat B."/>
            <person name="Kuo A."/>
            <person name="Liang C."/>
            <person name="Lipzen A."/>
            <person name="Lutzoni F."/>
            <person name="Magnuson J."/>
            <person name="Mondo S."/>
            <person name="Nolan M."/>
            <person name="Ohm R."/>
            <person name="Pangilinan J."/>
            <person name="Park H.-J."/>
            <person name="Ramirez L."/>
            <person name="Alfaro M."/>
            <person name="Sun H."/>
            <person name="Tritt A."/>
            <person name="Yoshinaga Y."/>
            <person name="Zwiers L.-H."/>
            <person name="Turgeon B."/>
            <person name="Goodwin S."/>
            <person name="Spatafora J."/>
            <person name="Crous P."/>
            <person name="Grigoriev I."/>
        </authorList>
    </citation>
    <scope>NUCLEOTIDE SEQUENCE</scope>
    <source>
        <strain evidence="2">CBS 161.51</strain>
    </source>
</reference>
<protein>
    <submittedName>
        <fullName evidence="2">Uncharacterized protein</fullName>
    </submittedName>
</protein>
<feature type="compositionally biased region" description="Basic and acidic residues" evidence="1">
    <location>
        <begin position="32"/>
        <end position="56"/>
    </location>
</feature>
<feature type="compositionally biased region" description="Basic and acidic residues" evidence="1">
    <location>
        <begin position="130"/>
        <end position="141"/>
    </location>
</feature>
<evidence type="ECO:0000256" key="1">
    <source>
        <dbReference type="SAM" id="MobiDB-lite"/>
    </source>
</evidence>
<feature type="region of interest" description="Disordered" evidence="1">
    <location>
        <begin position="23"/>
        <end position="83"/>
    </location>
</feature>
<dbReference type="AlphaFoldDB" id="A0A6A5S9L3"/>
<proteinExistence type="predicted"/>